<accession>A0A2M7BMT5</accession>
<dbReference type="Proteomes" id="UP000229191">
    <property type="component" value="Unassembled WGS sequence"/>
</dbReference>
<proteinExistence type="predicted"/>
<evidence type="ECO:0000313" key="1">
    <source>
        <dbReference type="EMBL" id="PIV06792.1"/>
    </source>
</evidence>
<evidence type="ECO:0000313" key="2">
    <source>
        <dbReference type="Proteomes" id="UP000229191"/>
    </source>
</evidence>
<dbReference type="Gene3D" id="3.40.630.20">
    <property type="entry name" value="Peptidase C15, pyroglutamyl peptidase I-like"/>
    <property type="match status" value="1"/>
</dbReference>
<name>A0A2M7BMT5_9BACT</name>
<organism evidence="1 2">
    <name type="scientific">Candidatus Shapirobacteria bacterium CG03_land_8_20_14_0_80_35_14</name>
    <dbReference type="NCBI Taxonomy" id="1974878"/>
    <lineage>
        <taxon>Bacteria</taxon>
        <taxon>Candidatus Shapironibacteriota</taxon>
    </lineage>
</organism>
<dbReference type="AlphaFoldDB" id="A0A2M7BMT5"/>
<reference evidence="2" key="1">
    <citation type="submission" date="2017-09" db="EMBL/GenBank/DDBJ databases">
        <title>Depth-based differentiation of microbial function through sediment-hosted aquifers and enrichment of novel symbionts in the deep terrestrial subsurface.</title>
        <authorList>
            <person name="Probst A.J."/>
            <person name="Ladd B."/>
            <person name="Jarett J.K."/>
            <person name="Geller-Mcgrath D.E."/>
            <person name="Sieber C.M.K."/>
            <person name="Emerson J.B."/>
            <person name="Anantharaman K."/>
            <person name="Thomas B.C."/>
            <person name="Malmstrom R."/>
            <person name="Stieglmeier M."/>
            <person name="Klingl A."/>
            <person name="Woyke T."/>
            <person name="Ryan C.M."/>
            <person name="Banfield J.F."/>
        </authorList>
    </citation>
    <scope>NUCLEOTIDE SEQUENCE [LARGE SCALE GENOMIC DNA]</scope>
</reference>
<protein>
    <submittedName>
        <fullName evidence="1">Uncharacterized protein</fullName>
    </submittedName>
</protein>
<comment type="caution">
    <text evidence="1">The sequence shown here is derived from an EMBL/GenBank/DDBJ whole genome shotgun (WGS) entry which is preliminary data.</text>
</comment>
<dbReference type="SUPFAM" id="SSF53182">
    <property type="entry name" value="Pyrrolidone carboxyl peptidase (pyroglutamate aminopeptidase)"/>
    <property type="match status" value="1"/>
</dbReference>
<sequence>MILIYAFTNNWGTNISRRVLVELEKILNTDKINYQVVYFSPQRFFDKNIKGSNYDLIVGLGDFYGNIFKIRMETVAHNWFGDKTINPLSPYVLELSMPEMDIVDTNKFSVGENMGNYNCNFMAYKIQEMINNHQPNLKQLFFHIGKRSEAKTVAKNIAELLKNNNLIFYLH</sequence>
<dbReference type="EMBL" id="PEVB01000101">
    <property type="protein sequence ID" value="PIV06792.1"/>
    <property type="molecule type" value="Genomic_DNA"/>
</dbReference>
<dbReference type="InterPro" id="IPR036440">
    <property type="entry name" value="Peptidase_C15-like_sf"/>
</dbReference>
<gene>
    <name evidence="1" type="ORF">COS53_03700</name>
</gene>